<reference evidence="3 4" key="1">
    <citation type="submission" date="2020-02" db="EMBL/GenBank/DDBJ databases">
        <title>Complete genome sequence of Flavobacteriaceae bacterium.</title>
        <authorList>
            <person name="Kim S.-J."/>
            <person name="Kim Y.-S."/>
            <person name="Kim K.-H."/>
        </authorList>
    </citation>
    <scope>NUCLEOTIDE SEQUENCE [LARGE SCALE GENOMIC DNA]</scope>
    <source>
        <strain evidence="3 4">RR4-40</strain>
    </source>
</reference>
<protein>
    <submittedName>
        <fullName evidence="3">T9SS type A sorting domain-containing protein</fullName>
    </submittedName>
</protein>
<sequence length="110" mass="12068">MISGEEIFPPVNEEVPNVNNDVAFYQNAVLATNEEASLRLNISPNPASDYITIKADTPIEHVNIYGIAGNVLFSEVNPSQTVNISALTAGIYFVEVIANNHRNIQKLIKK</sequence>
<dbReference type="EMBL" id="CP049057">
    <property type="protein sequence ID" value="QIE59715.1"/>
    <property type="molecule type" value="Genomic_DNA"/>
</dbReference>
<organism evidence="3 4">
    <name type="scientific">Rasiella rasia</name>
    <dbReference type="NCBI Taxonomy" id="2744027"/>
    <lineage>
        <taxon>Bacteria</taxon>
        <taxon>Pseudomonadati</taxon>
        <taxon>Bacteroidota</taxon>
        <taxon>Flavobacteriia</taxon>
        <taxon>Flavobacteriales</taxon>
        <taxon>Flavobacteriaceae</taxon>
        <taxon>Rasiella</taxon>
    </lineage>
</organism>
<name>A0A6G6GMA7_9FLAO</name>
<proteinExistence type="predicted"/>
<dbReference type="Proteomes" id="UP000505306">
    <property type="component" value="Chromosome"/>
</dbReference>
<evidence type="ECO:0000313" key="3">
    <source>
        <dbReference type="EMBL" id="QIE59715.1"/>
    </source>
</evidence>
<evidence type="ECO:0000313" key="4">
    <source>
        <dbReference type="Proteomes" id="UP000505306"/>
    </source>
</evidence>
<accession>A0A6G6GMA7</accession>
<evidence type="ECO:0000256" key="1">
    <source>
        <dbReference type="ARBA" id="ARBA00022729"/>
    </source>
</evidence>
<dbReference type="Pfam" id="PF18962">
    <property type="entry name" value="Por_Secre_tail"/>
    <property type="match status" value="1"/>
</dbReference>
<evidence type="ECO:0000259" key="2">
    <source>
        <dbReference type="Pfam" id="PF18962"/>
    </source>
</evidence>
<dbReference type="AlphaFoldDB" id="A0A6G6GMA7"/>
<gene>
    <name evidence="3" type="ORF">G5B37_09100</name>
</gene>
<dbReference type="RefSeq" id="WP_164679728.1">
    <property type="nucleotide sequence ID" value="NZ_CP049057.1"/>
</dbReference>
<dbReference type="InterPro" id="IPR026444">
    <property type="entry name" value="Secre_tail"/>
</dbReference>
<keyword evidence="1" id="KW-0732">Signal</keyword>
<keyword evidence="4" id="KW-1185">Reference proteome</keyword>
<dbReference type="KEGG" id="mgel:G5B37_09100"/>
<feature type="domain" description="Secretion system C-terminal sorting" evidence="2">
    <location>
        <begin position="42"/>
        <end position="108"/>
    </location>
</feature>
<dbReference type="NCBIfam" id="TIGR04183">
    <property type="entry name" value="Por_Secre_tail"/>
    <property type="match status" value="1"/>
</dbReference>